<dbReference type="AlphaFoldDB" id="A0AAW0CDU3"/>
<keyword evidence="2" id="KW-1185">Reference proteome</keyword>
<dbReference type="EMBL" id="JAWWNJ010000019">
    <property type="protein sequence ID" value="KAK7036277.1"/>
    <property type="molecule type" value="Genomic_DNA"/>
</dbReference>
<dbReference type="SUPFAM" id="SSF52047">
    <property type="entry name" value="RNI-like"/>
    <property type="match status" value="1"/>
</dbReference>
<reference evidence="1 2" key="1">
    <citation type="journal article" date="2024" name="J Genomics">
        <title>Draft genome sequencing and assembly of Favolaschia claudopus CIRM-BRFM 2984 isolated from oak limbs.</title>
        <authorList>
            <person name="Navarro D."/>
            <person name="Drula E."/>
            <person name="Chaduli D."/>
            <person name="Cazenave R."/>
            <person name="Ahrendt S."/>
            <person name="Wang J."/>
            <person name="Lipzen A."/>
            <person name="Daum C."/>
            <person name="Barry K."/>
            <person name="Grigoriev I.V."/>
            <person name="Favel A."/>
            <person name="Rosso M.N."/>
            <person name="Martin F."/>
        </authorList>
    </citation>
    <scope>NUCLEOTIDE SEQUENCE [LARGE SCALE GENOMIC DNA]</scope>
    <source>
        <strain evidence="1 2">CIRM-BRFM 2984</strain>
    </source>
</reference>
<protein>
    <recommendedName>
        <fullName evidence="3">F-box domain-containing protein</fullName>
    </recommendedName>
</protein>
<sequence>MNAVPALQLPFELISKIFLLCLPSHRRVRPRRHRAPLNLAGVCAQWRAVALRTRELWAGIFLQFSDGDKRPYHHLLLHLDTRSSAFVPDDHPISALVDLWCTRASDLPLSISLYCSEENYLPVSVFTIMANYSHRWSRIELVLPEADILFFHELSGPYPLLSTLHIGLSTAGRRIVAPRLPSLDYRVRYPNLKTLQDLGHSTFPADLKRFPKKLTVLRFVYAGLPTFVVTGGLFARIFRSLPHLLHLDIHAIHPSQCGPETSKSRVSLVTLRVNHEFLLGFLHAPSLRHLHVKLRDSRNGLYEFLYHSQPNLTTLSLELDDDPNSDALFVALPLVPQLATLIVSVPTCCLLDAVDRCEPIRDPFVVPRLQNLILRDNGRDPSALYTSWVDLLESRKSLAHAELWLLAPTIRADISRPSSEVEAQLEALEMGGMSTRIITKTYMRPEGAKDLDPIADLDIGLSTEHEFLPRNFSRF</sequence>
<dbReference type="InterPro" id="IPR032675">
    <property type="entry name" value="LRR_dom_sf"/>
</dbReference>
<dbReference type="Gene3D" id="3.80.10.10">
    <property type="entry name" value="Ribonuclease Inhibitor"/>
    <property type="match status" value="1"/>
</dbReference>
<evidence type="ECO:0000313" key="1">
    <source>
        <dbReference type="EMBL" id="KAK7036277.1"/>
    </source>
</evidence>
<evidence type="ECO:0000313" key="2">
    <source>
        <dbReference type="Proteomes" id="UP001362999"/>
    </source>
</evidence>
<gene>
    <name evidence="1" type="ORF">R3P38DRAFT_2911216</name>
</gene>
<dbReference type="Proteomes" id="UP001362999">
    <property type="component" value="Unassembled WGS sequence"/>
</dbReference>
<evidence type="ECO:0008006" key="3">
    <source>
        <dbReference type="Google" id="ProtNLM"/>
    </source>
</evidence>
<organism evidence="1 2">
    <name type="scientific">Favolaschia claudopus</name>
    <dbReference type="NCBI Taxonomy" id="2862362"/>
    <lineage>
        <taxon>Eukaryota</taxon>
        <taxon>Fungi</taxon>
        <taxon>Dikarya</taxon>
        <taxon>Basidiomycota</taxon>
        <taxon>Agaricomycotina</taxon>
        <taxon>Agaricomycetes</taxon>
        <taxon>Agaricomycetidae</taxon>
        <taxon>Agaricales</taxon>
        <taxon>Marasmiineae</taxon>
        <taxon>Mycenaceae</taxon>
        <taxon>Favolaschia</taxon>
    </lineage>
</organism>
<proteinExistence type="predicted"/>
<comment type="caution">
    <text evidence="1">The sequence shown here is derived from an EMBL/GenBank/DDBJ whole genome shotgun (WGS) entry which is preliminary data.</text>
</comment>
<accession>A0AAW0CDU3</accession>
<name>A0AAW0CDU3_9AGAR</name>